<keyword evidence="2" id="KW-0560">Oxidoreductase</keyword>
<dbReference type="PRINTS" id="PR00081">
    <property type="entry name" value="GDHRDH"/>
</dbReference>
<comment type="caution">
    <text evidence="3">The sequence shown here is derived from an EMBL/GenBank/DDBJ whole genome shotgun (WGS) entry which is preliminary data.</text>
</comment>
<dbReference type="RefSeq" id="WP_369863141.1">
    <property type="nucleotide sequence ID" value="NZ_JBCLPP010000003.1"/>
</dbReference>
<organism evidence="3 4">
    <name type="scientific">Heminiphilus faecis</name>
    <dbReference type="NCBI Taxonomy" id="2601703"/>
    <lineage>
        <taxon>Bacteria</taxon>
        <taxon>Pseudomonadati</taxon>
        <taxon>Bacteroidota</taxon>
        <taxon>Bacteroidia</taxon>
        <taxon>Bacteroidales</taxon>
        <taxon>Muribaculaceae</taxon>
        <taxon>Heminiphilus</taxon>
    </lineage>
</organism>
<dbReference type="PANTHER" id="PTHR44196:SF3">
    <property type="entry name" value="SHORT CHAIN DEHYDROGENASE FAMILY PROTEIN"/>
    <property type="match status" value="1"/>
</dbReference>
<protein>
    <submittedName>
        <fullName evidence="3">SDR family NAD(P)-dependent oxidoreductase</fullName>
    </submittedName>
</protein>
<dbReference type="Pfam" id="PF00106">
    <property type="entry name" value="adh_short"/>
    <property type="match status" value="1"/>
</dbReference>
<dbReference type="Gene3D" id="3.40.50.720">
    <property type="entry name" value="NAD(P)-binding Rossmann-like Domain"/>
    <property type="match status" value="1"/>
</dbReference>
<sequence length="232" mass="26111">MNAAMNIMIIGATSGIGHNLWRHYASMKHNVIVTGRRKELLAEMERELPEHTQSVLCDISETDTFVDVLENTLHKYCHIDMAIVCAGIGELNPKLDVEAEMSTLSVNVTGWTNAVSLIYRLFEEQKSGHLVIITSVGGLQPTPVAPAYSASKAFQINYTKSLQCKAKGTDIVITEIRPGLVDTRMAKGEGLFWVMPLEKVCRSIVRSIDKKQKRLVVTRRWRMINFILKHFI</sequence>
<dbReference type="PANTHER" id="PTHR44196">
    <property type="entry name" value="DEHYDROGENASE/REDUCTASE SDR FAMILY MEMBER 7B"/>
    <property type="match status" value="1"/>
</dbReference>
<dbReference type="SUPFAM" id="SSF51735">
    <property type="entry name" value="NAD(P)-binding Rossmann-fold domains"/>
    <property type="match status" value="1"/>
</dbReference>
<accession>A0ABV4CSH3</accession>
<dbReference type="InterPro" id="IPR002347">
    <property type="entry name" value="SDR_fam"/>
</dbReference>
<keyword evidence="4" id="KW-1185">Reference proteome</keyword>
<evidence type="ECO:0000313" key="4">
    <source>
        <dbReference type="Proteomes" id="UP001565200"/>
    </source>
</evidence>
<evidence type="ECO:0000256" key="2">
    <source>
        <dbReference type="ARBA" id="ARBA00023002"/>
    </source>
</evidence>
<proteinExistence type="inferred from homology"/>
<gene>
    <name evidence="3" type="ORF">AAK873_01750</name>
</gene>
<dbReference type="Proteomes" id="UP001565200">
    <property type="component" value="Unassembled WGS sequence"/>
</dbReference>
<dbReference type="InterPro" id="IPR036291">
    <property type="entry name" value="NAD(P)-bd_dom_sf"/>
</dbReference>
<name>A0ABV4CSH3_9BACT</name>
<dbReference type="EMBL" id="JBCLPP010000003">
    <property type="protein sequence ID" value="MEY8244339.1"/>
    <property type="molecule type" value="Genomic_DNA"/>
</dbReference>
<evidence type="ECO:0000256" key="1">
    <source>
        <dbReference type="ARBA" id="ARBA00006484"/>
    </source>
</evidence>
<reference evidence="3 4" key="1">
    <citation type="submission" date="2024-03" db="EMBL/GenBank/DDBJ databases">
        <title>Mouse gut bacterial collection (mGBC) of GemPharmatech.</title>
        <authorList>
            <person name="He Y."/>
            <person name="Dong L."/>
            <person name="Wu D."/>
            <person name="Gao X."/>
            <person name="Lin Z."/>
        </authorList>
    </citation>
    <scope>NUCLEOTIDE SEQUENCE [LARGE SCALE GENOMIC DNA]</scope>
    <source>
        <strain evidence="3 4">54-13</strain>
    </source>
</reference>
<evidence type="ECO:0000313" key="3">
    <source>
        <dbReference type="EMBL" id="MEY8244339.1"/>
    </source>
</evidence>
<comment type="similarity">
    <text evidence="1">Belongs to the short-chain dehydrogenases/reductases (SDR) family.</text>
</comment>